<dbReference type="InterPro" id="IPR009050">
    <property type="entry name" value="Globin-like_sf"/>
</dbReference>
<dbReference type="Gene3D" id="1.10.490.10">
    <property type="entry name" value="Globins"/>
    <property type="match status" value="1"/>
</dbReference>
<dbReference type="SUPFAM" id="SSF46458">
    <property type="entry name" value="Globin-like"/>
    <property type="match status" value="1"/>
</dbReference>
<dbReference type="PANTHER" id="PTHR47366:SF1">
    <property type="entry name" value="TWO-ON-TWO HEMOGLOBIN-3"/>
    <property type="match status" value="1"/>
</dbReference>
<keyword evidence="7" id="KW-1185">Reference proteome</keyword>
<name>A0ABN2T9T0_9MICO</name>
<dbReference type="InterPro" id="IPR044203">
    <property type="entry name" value="GlbO/GLB3-like"/>
</dbReference>
<organism evidence="6 7">
    <name type="scientific">Brevibacterium samyangense</name>
    <dbReference type="NCBI Taxonomy" id="366888"/>
    <lineage>
        <taxon>Bacteria</taxon>
        <taxon>Bacillati</taxon>
        <taxon>Actinomycetota</taxon>
        <taxon>Actinomycetes</taxon>
        <taxon>Micrococcales</taxon>
        <taxon>Brevibacteriaceae</taxon>
        <taxon>Brevibacterium</taxon>
    </lineage>
</organism>
<dbReference type="PANTHER" id="PTHR47366">
    <property type="entry name" value="TWO-ON-TWO HEMOGLOBIN-3"/>
    <property type="match status" value="1"/>
</dbReference>
<evidence type="ECO:0000313" key="7">
    <source>
        <dbReference type="Proteomes" id="UP001500755"/>
    </source>
</evidence>
<dbReference type="CDD" id="cd14771">
    <property type="entry name" value="TrHb2_Mt-trHbO-like_O"/>
    <property type="match status" value="1"/>
</dbReference>
<dbReference type="EMBL" id="BAAANO010000008">
    <property type="protein sequence ID" value="GAA2002723.1"/>
    <property type="molecule type" value="Genomic_DNA"/>
</dbReference>
<dbReference type="RefSeq" id="WP_344307441.1">
    <property type="nucleotide sequence ID" value="NZ_BAAANO010000008.1"/>
</dbReference>
<evidence type="ECO:0000256" key="3">
    <source>
        <dbReference type="ARBA" id="ARBA00022723"/>
    </source>
</evidence>
<dbReference type="InterPro" id="IPR012292">
    <property type="entry name" value="Globin/Proto"/>
</dbReference>
<reference evidence="6 7" key="1">
    <citation type="journal article" date="2019" name="Int. J. Syst. Evol. Microbiol.">
        <title>The Global Catalogue of Microorganisms (GCM) 10K type strain sequencing project: providing services to taxonomists for standard genome sequencing and annotation.</title>
        <authorList>
            <consortium name="The Broad Institute Genomics Platform"/>
            <consortium name="The Broad Institute Genome Sequencing Center for Infectious Disease"/>
            <person name="Wu L."/>
            <person name="Ma J."/>
        </authorList>
    </citation>
    <scope>NUCLEOTIDE SEQUENCE [LARGE SCALE GENOMIC DNA]</scope>
    <source>
        <strain evidence="6 7">JCM 14546</strain>
    </source>
</reference>
<comment type="similarity">
    <text evidence="5">Belongs to the truncated hemoglobin family. Group II subfamily.</text>
</comment>
<dbReference type="Proteomes" id="UP001500755">
    <property type="component" value="Unassembled WGS sequence"/>
</dbReference>
<evidence type="ECO:0000256" key="5">
    <source>
        <dbReference type="ARBA" id="ARBA00034496"/>
    </source>
</evidence>
<dbReference type="Pfam" id="PF01152">
    <property type="entry name" value="Bac_globin"/>
    <property type="match status" value="1"/>
</dbReference>
<evidence type="ECO:0000256" key="4">
    <source>
        <dbReference type="ARBA" id="ARBA00023004"/>
    </source>
</evidence>
<protein>
    <submittedName>
        <fullName evidence="6">Globin</fullName>
    </submittedName>
</protein>
<accession>A0ABN2T9T0</accession>
<evidence type="ECO:0000256" key="2">
    <source>
        <dbReference type="ARBA" id="ARBA00022617"/>
    </source>
</evidence>
<keyword evidence="3" id="KW-0479">Metal-binding</keyword>
<comment type="caution">
    <text evidence="6">The sequence shown here is derived from an EMBL/GenBank/DDBJ whole genome shotgun (WGS) entry which is preliminary data.</text>
</comment>
<evidence type="ECO:0000313" key="6">
    <source>
        <dbReference type="EMBL" id="GAA2002723.1"/>
    </source>
</evidence>
<keyword evidence="4" id="KW-0408">Iron</keyword>
<dbReference type="InterPro" id="IPR001486">
    <property type="entry name" value="Hemoglobin_trunc"/>
</dbReference>
<evidence type="ECO:0000256" key="1">
    <source>
        <dbReference type="ARBA" id="ARBA00022448"/>
    </source>
</evidence>
<proteinExistence type="inferred from homology"/>
<keyword evidence="1" id="KW-0813">Transport</keyword>
<keyword evidence="2" id="KW-0349">Heme</keyword>
<gene>
    <name evidence="6" type="ORF">GCM10009755_09500</name>
</gene>
<sequence length="149" mass="16847">MTDNPSPTAPDTVFEAVGGHETFRRLVDVFYREVAADDFLIAMYPEGHALEGAKHRLQTFLEQYFGGPGTYQAERGHPRLRMRHFPYPIDTKARDHWLAHMRTALDEVAPPPLYEAVMWDYFQRAAAAMVNTRDPEPGQAAGTPHLPLA</sequence>